<proteinExistence type="predicted"/>
<evidence type="ECO:0000313" key="6">
    <source>
        <dbReference type="Proteomes" id="UP000323994"/>
    </source>
</evidence>
<evidence type="ECO:0000259" key="4">
    <source>
        <dbReference type="PROSITE" id="PS01124"/>
    </source>
</evidence>
<gene>
    <name evidence="5" type="ORF">FEM33_20310</name>
</gene>
<accession>A0A5M8QRD4</accession>
<name>A0A5M8QRD4_9BACT</name>
<dbReference type="Proteomes" id="UP000323994">
    <property type="component" value="Unassembled WGS sequence"/>
</dbReference>
<dbReference type="RefSeq" id="WP_139013821.1">
    <property type="nucleotide sequence ID" value="NZ_VBSN01000059.1"/>
</dbReference>
<dbReference type="OrthoDB" id="643086at2"/>
<dbReference type="PANTHER" id="PTHR43280">
    <property type="entry name" value="ARAC-FAMILY TRANSCRIPTIONAL REGULATOR"/>
    <property type="match status" value="1"/>
</dbReference>
<organism evidence="5 6">
    <name type="scientific">Dyadobacter flavalbus</name>
    <dbReference type="NCBI Taxonomy" id="2579942"/>
    <lineage>
        <taxon>Bacteria</taxon>
        <taxon>Pseudomonadati</taxon>
        <taxon>Bacteroidota</taxon>
        <taxon>Cytophagia</taxon>
        <taxon>Cytophagales</taxon>
        <taxon>Spirosomataceae</taxon>
        <taxon>Dyadobacter</taxon>
    </lineage>
</organism>
<dbReference type="GO" id="GO:0043565">
    <property type="term" value="F:sequence-specific DNA binding"/>
    <property type="evidence" value="ECO:0007669"/>
    <property type="project" value="InterPro"/>
</dbReference>
<dbReference type="GO" id="GO:0003700">
    <property type="term" value="F:DNA-binding transcription factor activity"/>
    <property type="evidence" value="ECO:0007669"/>
    <property type="project" value="InterPro"/>
</dbReference>
<keyword evidence="1" id="KW-0805">Transcription regulation</keyword>
<keyword evidence="6" id="KW-1185">Reference proteome</keyword>
<reference evidence="5 6" key="1">
    <citation type="submission" date="2019-05" db="EMBL/GenBank/DDBJ databases">
        <authorList>
            <person name="Qu J.-H."/>
        </authorList>
    </citation>
    <scope>NUCLEOTIDE SEQUENCE [LARGE SCALE GENOMIC DNA]</scope>
    <source>
        <strain evidence="5 6">NS28</strain>
    </source>
</reference>
<dbReference type="EMBL" id="VBSN01000059">
    <property type="protein sequence ID" value="KAA6437063.1"/>
    <property type="molecule type" value="Genomic_DNA"/>
</dbReference>
<evidence type="ECO:0000256" key="2">
    <source>
        <dbReference type="ARBA" id="ARBA00023125"/>
    </source>
</evidence>
<dbReference type="SUPFAM" id="SSF46689">
    <property type="entry name" value="Homeodomain-like"/>
    <property type="match status" value="1"/>
</dbReference>
<dbReference type="SMART" id="SM00342">
    <property type="entry name" value="HTH_ARAC"/>
    <property type="match status" value="1"/>
</dbReference>
<dbReference type="PANTHER" id="PTHR43280:SF32">
    <property type="entry name" value="TRANSCRIPTIONAL REGULATORY PROTEIN"/>
    <property type="match status" value="1"/>
</dbReference>
<dbReference type="InterPro" id="IPR018060">
    <property type="entry name" value="HTH_AraC"/>
</dbReference>
<keyword evidence="3" id="KW-0804">Transcription</keyword>
<evidence type="ECO:0000256" key="3">
    <source>
        <dbReference type="ARBA" id="ARBA00023163"/>
    </source>
</evidence>
<keyword evidence="2" id="KW-0238">DNA-binding</keyword>
<dbReference type="InterPro" id="IPR009057">
    <property type="entry name" value="Homeodomain-like_sf"/>
</dbReference>
<feature type="domain" description="HTH araC/xylS-type" evidence="4">
    <location>
        <begin position="200"/>
        <end position="301"/>
    </location>
</feature>
<dbReference type="Gene3D" id="1.10.10.60">
    <property type="entry name" value="Homeodomain-like"/>
    <property type="match status" value="1"/>
</dbReference>
<sequence>MQLIESISEFHRLLSLPAPLHPLVSVINVKDVKPLDSNVWAKFAANFYSVSIKHDVKVKVKYGQQYYDFDKGVMSFSSPKQVQAVELDDLNSLIQDCGSGWMLLFHPDFLYGHILGTTIKSYGYFSYEFNEALHLSDKEEQTVAEIYTKIESEYQFIDAHTQNIILTQIELMLQYCDRFYQRQFITRKKASNALLIQFEKIVNRYFDSQIAIDRGLPSLEDIASQLNISPRYMSDMLRTLTGQSAQQHIQEVVIEKAKEKLSTTTLSVAEIAYELGFERPQSFNKLFKNKTNRTPLEFRASFN</sequence>
<dbReference type="PROSITE" id="PS01124">
    <property type="entry name" value="HTH_ARAC_FAMILY_2"/>
    <property type="match status" value="1"/>
</dbReference>
<dbReference type="AlphaFoldDB" id="A0A5M8QRD4"/>
<dbReference type="Pfam" id="PF12833">
    <property type="entry name" value="HTH_18"/>
    <property type="match status" value="1"/>
</dbReference>
<evidence type="ECO:0000313" key="5">
    <source>
        <dbReference type="EMBL" id="KAA6437063.1"/>
    </source>
</evidence>
<protein>
    <submittedName>
        <fullName evidence="5">Helix-turn-helix transcriptional regulator</fullName>
    </submittedName>
</protein>
<comment type="caution">
    <text evidence="5">The sequence shown here is derived from an EMBL/GenBank/DDBJ whole genome shotgun (WGS) entry which is preliminary data.</text>
</comment>
<evidence type="ECO:0000256" key="1">
    <source>
        <dbReference type="ARBA" id="ARBA00023015"/>
    </source>
</evidence>